<keyword evidence="2" id="KW-0012">Acyltransferase</keyword>
<dbReference type="SUPFAM" id="SSF69593">
    <property type="entry name" value="Glycerol-3-phosphate (1)-acyltransferase"/>
    <property type="match status" value="1"/>
</dbReference>
<evidence type="ECO:0000313" key="4">
    <source>
        <dbReference type="EMBL" id="KKR64375.1"/>
    </source>
</evidence>
<gene>
    <name evidence="4" type="ORF">UU02_C0009G0024</name>
</gene>
<protein>
    <recommendedName>
        <fullName evidence="3">Phospholipid/glycerol acyltransferase domain-containing protein</fullName>
    </recommendedName>
</protein>
<sequence>MYTEPALQISRILYYAGGKLVKAYSKLMFRMSVNSHSLIPTGAKIIVANHPTTTDPFILTSISNGQAAVLIKDVLFDVPVFGKYLQMAGHIPVRTGMGREAFERALTLLKRGITVIVFIEGDLSKFIHKIGKPRTGAIRLAMASGKPIIPIGISVKNKNIKSIKSVIKGVHELGKWYLNGPYALTIGKSISLKGDAGNRTRIKNLSSWLRRKISGLEKEGALRLNLKT</sequence>
<feature type="domain" description="Phospholipid/glycerol acyltransferase" evidence="3">
    <location>
        <begin position="44"/>
        <end position="156"/>
    </location>
</feature>
<dbReference type="GO" id="GO:0006654">
    <property type="term" value="P:phosphatidic acid biosynthetic process"/>
    <property type="evidence" value="ECO:0007669"/>
    <property type="project" value="TreeGrafter"/>
</dbReference>
<comment type="caution">
    <text evidence="4">The sequence shown here is derived from an EMBL/GenBank/DDBJ whole genome shotgun (WGS) entry which is preliminary data.</text>
</comment>
<organism evidence="4 5">
    <name type="scientific">Candidatus Woesebacteria bacterium GW2011_GWA1_40_43</name>
    <dbReference type="NCBI Taxonomy" id="1618553"/>
    <lineage>
        <taxon>Bacteria</taxon>
        <taxon>Candidatus Woeseibacteriota</taxon>
    </lineage>
</organism>
<dbReference type="CDD" id="cd07989">
    <property type="entry name" value="LPLAT_AGPAT-like"/>
    <property type="match status" value="1"/>
</dbReference>
<dbReference type="EMBL" id="LBZA01000009">
    <property type="protein sequence ID" value="KKR64375.1"/>
    <property type="molecule type" value="Genomic_DNA"/>
</dbReference>
<dbReference type="AlphaFoldDB" id="A0A0G0UXE5"/>
<dbReference type="InterPro" id="IPR002123">
    <property type="entry name" value="Plipid/glycerol_acylTrfase"/>
</dbReference>
<keyword evidence="1" id="KW-0808">Transferase</keyword>
<accession>A0A0G0UXE5</accession>
<evidence type="ECO:0000313" key="5">
    <source>
        <dbReference type="Proteomes" id="UP000034293"/>
    </source>
</evidence>
<dbReference type="Pfam" id="PF01553">
    <property type="entry name" value="Acyltransferase"/>
    <property type="match status" value="1"/>
</dbReference>
<dbReference type="Proteomes" id="UP000034293">
    <property type="component" value="Unassembled WGS sequence"/>
</dbReference>
<evidence type="ECO:0000256" key="2">
    <source>
        <dbReference type="ARBA" id="ARBA00023315"/>
    </source>
</evidence>
<name>A0A0G0UXE5_9BACT</name>
<evidence type="ECO:0000256" key="1">
    <source>
        <dbReference type="ARBA" id="ARBA00022679"/>
    </source>
</evidence>
<proteinExistence type="predicted"/>
<dbReference type="PANTHER" id="PTHR10434">
    <property type="entry name" value="1-ACYL-SN-GLYCEROL-3-PHOSPHATE ACYLTRANSFERASE"/>
    <property type="match status" value="1"/>
</dbReference>
<evidence type="ECO:0000259" key="3">
    <source>
        <dbReference type="SMART" id="SM00563"/>
    </source>
</evidence>
<dbReference type="PANTHER" id="PTHR10434:SF40">
    <property type="entry name" value="1-ACYL-SN-GLYCEROL-3-PHOSPHATE ACYLTRANSFERASE"/>
    <property type="match status" value="1"/>
</dbReference>
<dbReference type="SMART" id="SM00563">
    <property type="entry name" value="PlsC"/>
    <property type="match status" value="1"/>
</dbReference>
<dbReference type="GO" id="GO:0003841">
    <property type="term" value="F:1-acylglycerol-3-phosphate O-acyltransferase activity"/>
    <property type="evidence" value="ECO:0007669"/>
    <property type="project" value="TreeGrafter"/>
</dbReference>
<reference evidence="4 5" key="1">
    <citation type="journal article" date="2015" name="Nature">
        <title>rRNA introns, odd ribosomes, and small enigmatic genomes across a large radiation of phyla.</title>
        <authorList>
            <person name="Brown C.T."/>
            <person name="Hug L.A."/>
            <person name="Thomas B.C."/>
            <person name="Sharon I."/>
            <person name="Castelle C.J."/>
            <person name="Singh A."/>
            <person name="Wilkins M.J."/>
            <person name="Williams K.H."/>
            <person name="Banfield J.F."/>
        </authorList>
    </citation>
    <scope>NUCLEOTIDE SEQUENCE [LARGE SCALE GENOMIC DNA]</scope>
</reference>